<evidence type="ECO:0000313" key="3">
    <source>
        <dbReference type="Proteomes" id="UP000824241"/>
    </source>
</evidence>
<keyword evidence="1" id="KW-0812">Transmembrane</keyword>
<dbReference type="Proteomes" id="UP000824241">
    <property type="component" value="Unassembled WGS sequence"/>
</dbReference>
<protein>
    <submittedName>
        <fullName evidence="2">Uncharacterized protein</fullName>
    </submittedName>
</protein>
<feature type="transmembrane region" description="Helical" evidence="1">
    <location>
        <begin position="163"/>
        <end position="186"/>
    </location>
</feature>
<organism evidence="2 3">
    <name type="scientific">Candidatus Faecivivens stercoravium</name>
    <dbReference type="NCBI Taxonomy" id="2840803"/>
    <lineage>
        <taxon>Bacteria</taxon>
        <taxon>Bacillati</taxon>
        <taxon>Bacillota</taxon>
        <taxon>Clostridia</taxon>
        <taxon>Eubacteriales</taxon>
        <taxon>Oscillospiraceae</taxon>
        <taxon>Oscillospiraceae incertae sedis</taxon>
        <taxon>Candidatus Faecivivens</taxon>
    </lineage>
</organism>
<name>A0A9D1J543_9FIRM</name>
<feature type="transmembrane region" description="Helical" evidence="1">
    <location>
        <begin position="207"/>
        <end position="224"/>
    </location>
</feature>
<dbReference type="EMBL" id="DVHA01000137">
    <property type="protein sequence ID" value="HIR60774.1"/>
    <property type="molecule type" value="Genomic_DNA"/>
</dbReference>
<dbReference type="AlphaFoldDB" id="A0A9D1J543"/>
<accession>A0A9D1J543</accession>
<reference evidence="2" key="2">
    <citation type="journal article" date="2021" name="PeerJ">
        <title>Extensive microbial diversity within the chicken gut microbiome revealed by metagenomics and culture.</title>
        <authorList>
            <person name="Gilroy R."/>
            <person name="Ravi A."/>
            <person name="Getino M."/>
            <person name="Pursley I."/>
            <person name="Horton D.L."/>
            <person name="Alikhan N.F."/>
            <person name="Baker D."/>
            <person name="Gharbi K."/>
            <person name="Hall N."/>
            <person name="Watson M."/>
            <person name="Adriaenssens E.M."/>
            <person name="Foster-Nyarko E."/>
            <person name="Jarju S."/>
            <person name="Secka A."/>
            <person name="Antonio M."/>
            <person name="Oren A."/>
            <person name="Chaudhuri R.R."/>
            <person name="La Ragione R."/>
            <person name="Hildebrand F."/>
            <person name="Pallen M.J."/>
        </authorList>
    </citation>
    <scope>NUCLEOTIDE SEQUENCE</scope>
    <source>
        <strain evidence="2">CHK189-12415</strain>
    </source>
</reference>
<sequence length="225" mass="23626">MSQSRTSSPKKTAPQSPKALRPWAILAVAAVILLIGFVYFPLYNQPGLHTAAGFFPETETGVYSAGGASITVSGGTVSFPGELEPLTVTPRAEEGYYDVFRGDETLYSGPAPASAEDERSIAADGTLSPLAGGEIPAGSYPVTLSQLISVSQGTPETRGQGGLTAGIATLLIWMADILFPNFFFKADPRNIGSKESPAAGYRKIQRVLWMALPVLGACFLLAALL</sequence>
<keyword evidence="1" id="KW-1133">Transmembrane helix</keyword>
<comment type="caution">
    <text evidence="2">The sequence shown here is derived from an EMBL/GenBank/DDBJ whole genome shotgun (WGS) entry which is preliminary data.</text>
</comment>
<gene>
    <name evidence="2" type="ORF">IAB37_04290</name>
</gene>
<evidence type="ECO:0000313" key="2">
    <source>
        <dbReference type="EMBL" id="HIR60774.1"/>
    </source>
</evidence>
<evidence type="ECO:0000256" key="1">
    <source>
        <dbReference type="SAM" id="Phobius"/>
    </source>
</evidence>
<reference evidence="2" key="1">
    <citation type="submission" date="2020-10" db="EMBL/GenBank/DDBJ databases">
        <authorList>
            <person name="Gilroy R."/>
        </authorList>
    </citation>
    <scope>NUCLEOTIDE SEQUENCE</scope>
    <source>
        <strain evidence="2">CHK189-12415</strain>
    </source>
</reference>
<proteinExistence type="predicted"/>
<keyword evidence="1" id="KW-0472">Membrane</keyword>
<feature type="transmembrane region" description="Helical" evidence="1">
    <location>
        <begin position="20"/>
        <end position="40"/>
    </location>
</feature>